<name>A0A1Y3USD9_9ENTE</name>
<dbReference type="Proteomes" id="UP000196503">
    <property type="component" value="Unassembled WGS sequence"/>
</dbReference>
<dbReference type="RefSeq" id="WP_047241594.1">
    <property type="nucleotide sequence ID" value="NZ_JAKUDR010000009.1"/>
</dbReference>
<protein>
    <submittedName>
        <fullName evidence="1">Uncharacterized protein</fullName>
    </submittedName>
</protein>
<proteinExistence type="predicted"/>
<evidence type="ECO:0000313" key="1">
    <source>
        <dbReference type="EMBL" id="OUZ14844.1"/>
    </source>
</evidence>
<sequence length="121" mass="14026">MYQKFTIPHSTTIKCFILAHRQGGGKKAIIQRCHAYLSPKIQQNTRDLIALRNQKRQRANQAPVNAKEAHQIEQILSIQTCDQILSLYEEAENLQGTLGKQKLYQLFEERSQYLEKVEKVS</sequence>
<gene>
    <name evidence="1" type="ORF">A5869_001949</name>
</gene>
<reference evidence="1 2" key="1">
    <citation type="submission" date="2017-05" db="EMBL/GenBank/DDBJ databases">
        <title>The Genome Sequence of Enterococcus faecium 2D5_DIV0622.</title>
        <authorList>
            <consortium name="The Broad Institute Genomics Platform"/>
            <consortium name="The Broad Institute Genomic Center for Infectious Diseases"/>
            <person name="Earl A."/>
            <person name="Manson A."/>
            <person name="Schwartman J."/>
            <person name="Gilmore M."/>
            <person name="Abouelleil A."/>
            <person name="Cao P."/>
            <person name="Chapman S."/>
            <person name="Cusick C."/>
            <person name="Shea T."/>
            <person name="Young S."/>
            <person name="Neafsey D."/>
            <person name="Nusbaum C."/>
            <person name="Birren B."/>
        </authorList>
    </citation>
    <scope>NUCLEOTIDE SEQUENCE [LARGE SCALE GENOMIC DNA]</scope>
    <source>
        <strain evidence="1 2">2D5_DIV0622</strain>
    </source>
</reference>
<evidence type="ECO:0000313" key="2">
    <source>
        <dbReference type="Proteomes" id="UP000196503"/>
    </source>
</evidence>
<comment type="caution">
    <text evidence="1">The sequence shown here is derived from an EMBL/GenBank/DDBJ whole genome shotgun (WGS) entry which is preliminary data.</text>
</comment>
<dbReference type="AlphaFoldDB" id="A0A1Y3USD9"/>
<dbReference type="EMBL" id="NIBL01000003">
    <property type="protein sequence ID" value="OUZ14844.1"/>
    <property type="molecule type" value="Genomic_DNA"/>
</dbReference>
<accession>A0A1Y3USD9</accession>
<organism evidence="1 2">
    <name type="scientific">Enterococcus cecorum</name>
    <dbReference type="NCBI Taxonomy" id="44008"/>
    <lineage>
        <taxon>Bacteria</taxon>
        <taxon>Bacillati</taxon>
        <taxon>Bacillota</taxon>
        <taxon>Bacilli</taxon>
        <taxon>Lactobacillales</taxon>
        <taxon>Enterococcaceae</taxon>
        <taxon>Enterococcus</taxon>
    </lineage>
</organism>